<feature type="region of interest" description="Disordered" evidence="1">
    <location>
        <begin position="211"/>
        <end position="257"/>
    </location>
</feature>
<dbReference type="EMBL" id="JAESVN010000002">
    <property type="protein sequence ID" value="MBL4916676.1"/>
    <property type="molecule type" value="Genomic_DNA"/>
</dbReference>
<reference evidence="4" key="1">
    <citation type="submission" date="2021-01" db="EMBL/GenBank/DDBJ databases">
        <title>Tabrizicola alba sp. nov. a motile alkaliphilic bacterium isolated from a soda lake.</title>
        <authorList>
            <person name="Szuroczki S."/>
            <person name="Abbaszade G."/>
            <person name="Schumann P."/>
            <person name="Toth E."/>
        </authorList>
    </citation>
    <scope>NUCLEOTIDE SEQUENCE</scope>
    <source>
        <strain evidence="4">DMG-N-6</strain>
    </source>
</reference>
<evidence type="ECO:0000256" key="1">
    <source>
        <dbReference type="SAM" id="MobiDB-lite"/>
    </source>
</evidence>
<keyword evidence="2" id="KW-0732">Signal</keyword>
<evidence type="ECO:0000313" key="5">
    <source>
        <dbReference type="Proteomes" id="UP000648908"/>
    </source>
</evidence>
<keyword evidence="5" id="KW-1185">Reference proteome</keyword>
<comment type="caution">
    <text evidence="4">The sequence shown here is derived from an EMBL/GenBank/DDBJ whole genome shotgun (WGS) entry which is preliminary data.</text>
</comment>
<feature type="signal peptide" evidence="2">
    <location>
        <begin position="1"/>
        <end position="20"/>
    </location>
</feature>
<proteinExistence type="predicted"/>
<dbReference type="Pfam" id="PF05239">
    <property type="entry name" value="PRC"/>
    <property type="match status" value="1"/>
</dbReference>
<dbReference type="PANTHER" id="PTHR36505">
    <property type="entry name" value="BLR1072 PROTEIN"/>
    <property type="match status" value="1"/>
</dbReference>
<name>A0A8K0V7Q2_9RHOB</name>
<dbReference type="Gene3D" id="2.30.30.240">
    <property type="entry name" value="PRC-barrel domain"/>
    <property type="match status" value="2"/>
</dbReference>
<feature type="domain" description="PRC-barrel" evidence="3">
    <location>
        <begin position="267"/>
        <end position="326"/>
    </location>
</feature>
<dbReference type="AlphaFoldDB" id="A0A8K0V7Q2"/>
<dbReference type="SUPFAM" id="SSF50346">
    <property type="entry name" value="PRC-barrel domain"/>
    <property type="match status" value="2"/>
</dbReference>
<accession>A0A8K0V7Q2</accession>
<feature type="chain" id="PRO_5035473308" evidence="2">
    <location>
        <begin position="21"/>
        <end position="353"/>
    </location>
</feature>
<dbReference type="InterPro" id="IPR011033">
    <property type="entry name" value="PRC_barrel-like_sf"/>
</dbReference>
<dbReference type="PANTHER" id="PTHR36505:SF1">
    <property type="entry name" value="BLR1072 PROTEIN"/>
    <property type="match status" value="1"/>
</dbReference>
<protein>
    <submittedName>
        <fullName evidence="4">PRC-barrel domain-containing protein</fullName>
    </submittedName>
</protein>
<dbReference type="InterPro" id="IPR027275">
    <property type="entry name" value="PRC-brl_dom"/>
</dbReference>
<dbReference type="RefSeq" id="WP_202687497.1">
    <property type="nucleotide sequence ID" value="NZ_JAESVN010000002.1"/>
</dbReference>
<gene>
    <name evidence="4" type="ORF">JL811_05525</name>
</gene>
<evidence type="ECO:0000256" key="2">
    <source>
        <dbReference type="SAM" id="SignalP"/>
    </source>
</evidence>
<sequence>MKHLMLSSALVTVMSFGAMAQTDPATEVPADPATDTMSDTATMPDATAGSAPADMAAGAGDMVPAFLASDFIGMNVHAIDAETLPAVENADTDPAFDRSARWSSSDRFAAQRETWEDIGNIGDVVMTQDGALRGILVDVGGFLGIGARTVMVDIESLYFVADDTTAEELSDFNVVATYSREQLEALPEYDASTLGTGYPMQDWSMNDAAPAGGYADATDPAAAPSGEMASDTAADTGGPAAEPMAETERLTTSEDPAFAAVEPGDLTAEQMIGATVEDAEGNSAGSVEDLVLDDQNGVSDVIVDVGGFLGIGARRVALPIEGSQIMWNSETDELRIQVSMTKEQLEELPEHQG</sequence>
<evidence type="ECO:0000313" key="4">
    <source>
        <dbReference type="EMBL" id="MBL4916676.1"/>
    </source>
</evidence>
<evidence type="ECO:0000259" key="3">
    <source>
        <dbReference type="Pfam" id="PF05239"/>
    </source>
</evidence>
<dbReference type="Proteomes" id="UP000648908">
    <property type="component" value="Unassembled WGS sequence"/>
</dbReference>
<organism evidence="4 5">
    <name type="scientific">Szabonella alba</name>
    <dbReference type="NCBI Taxonomy" id="2804194"/>
    <lineage>
        <taxon>Bacteria</taxon>
        <taxon>Pseudomonadati</taxon>
        <taxon>Pseudomonadota</taxon>
        <taxon>Alphaproteobacteria</taxon>
        <taxon>Rhodobacterales</taxon>
        <taxon>Paracoccaceae</taxon>
        <taxon>Szabonella</taxon>
    </lineage>
</organism>